<feature type="domain" description="Glycosyltransferase 2-like" evidence="1">
    <location>
        <begin position="36"/>
        <end position="149"/>
    </location>
</feature>
<accession>A0A7G9LCB2</accession>
<organism evidence="2 3">
    <name type="scientific">Polaribacter pectinis</name>
    <dbReference type="NCBI Taxonomy" id="2738844"/>
    <lineage>
        <taxon>Bacteria</taxon>
        <taxon>Pseudomonadati</taxon>
        <taxon>Bacteroidota</taxon>
        <taxon>Flavobacteriia</taxon>
        <taxon>Flavobacteriales</taxon>
        <taxon>Flavobacteriaceae</taxon>
    </lineage>
</organism>
<dbReference type="Gene3D" id="3.90.550.10">
    <property type="entry name" value="Spore Coat Polysaccharide Biosynthesis Protein SpsA, Chain A"/>
    <property type="match status" value="1"/>
</dbReference>
<name>A0A7G9LCB2_9FLAO</name>
<proteinExistence type="predicted"/>
<reference evidence="2 3" key="1">
    <citation type="submission" date="2020-08" db="EMBL/GenBank/DDBJ databases">
        <title>Polaribacter sp. L12M9 isolated from gut of the Korean scallop.</title>
        <authorList>
            <person name="Jeong Y.S."/>
        </authorList>
    </citation>
    <scope>NUCLEOTIDE SEQUENCE [LARGE SCALE GENOMIC DNA]</scope>
    <source>
        <strain evidence="2 3">L12M9</strain>
    </source>
</reference>
<dbReference type="SUPFAM" id="SSF53448">
    <property type="entry name" value="Nucleotide-diphospho-sugar transferases"/>
    <property type="match status" value="1"/>
</dbReference>
<dbReference type="EMBL" id="CP060695">
    <property type="protein sequence ID" value="QNM86261.1"/>
    <property type="molecule type" value="Genomic_DNA"/>
</dbReference>
<keyword evidence="2" id="KW-0808">Transferase</keyword>
<keyword evidence="3" id="KW-1185">Reference proteome</keyword>
<sequence length="319" mass="37239">MRIGQNPEKKKFNKIEYKQHRVIIPVYIPDSHDQYFNNLFSVLKISIDSLLKTTNKTQTNITIINNNCKKEVTNYLDSLLQDKIIDKHVKLSTNYGKVYTILSEAKASYEQLITIADADVFYFSNWLSNTIQVFNNYKKAGVVAPLPMPQSAYYCNHSLFFDKLLKVKKGKVVLDEDILLFEKSVNSKISIEKNNWFKNQLYLEKNRSKTCVGAGHFIATYRKEVLDKINVEKPKYIFENGAETFHLDNPIDKLGYYRLSTIKTFAYHLGNNIPNWVKEYKFSELNLTENSNKIKFSNSFIPYKIKEITAKIYRKLTTI</sequence>
<evidence type="ECO:0000313" key="2">
    <source>
        <dbReference type="EMBL" id="QNM86261.1"/>
    </source>
</evidence>
<dbReference type="RefSeq" id="WP_187483143.1">
    <property type="nucleotide sequence ID" value="NZ_CP060695.1"/>
</dbReference>
<dbReference type="Pfam" id="PF00535">
    <property type="entry name" value="Glycos_transf_2"/>
    <property type="match status" value="1"/>
</dbReference>
<dbReference type="InterPro" id="IPR029044">
    <property type="entry name" value="Nucleotide-diphossugar_trans"/>
</dbReference>
<dbReference type="InterPro" id="IPR001173">
    <property type="entry name" value="Glyco_trans_2-like"/>
</dbReference>
<evidence type="ECO:0000259" key="1">
    <source>
        <dbReference type="Pfam" id="PF00535"/>
    </source>
</evidence>
<dbReference type="Proteomes" id="UP000515808">
    <property type="component" value="Chromosome"/>
</dbReference>
<protein>
    <submittedName>
        <fullName evidence="2">Glycosyltransferase family 2 protein</fullName>
    </submittedName>
</protein>
<dbReference type="KEGG" id="ppec:H9W90_03835"/>
<gene>
    <name evidence="2" type="ORF">H9W90_03835</name>
</gene>
<dbReference type="AlphaFoldDB" id="A0A7G9LCB2"/>
<dbReference type="GO" id="GO:0016740">
    <property type="term" value="F:transferase activity"/>
    <property type="evidence" value="ECO:0007669"/>
    <property type="project" value="UniProtKB-KW"/>
</dbReference>
<evidence type="ECO:0000313" key="3">
    <source>
        <dbReference type="Proteomes" id="UP000515808"/>
    </source>
</evidence>
<dbReference type="CDD" id="cd00761">
    <property type="entry name" value="Glyco_tranf_GTA_type"/>
    <property type="match status" value="1"/>
</dbReference>